<keyword evidence="7" id="KW-1185">Reference proteome</keyword>
<gene>
    <name evidence="6" type="ORF">GCM10011491_03150</name>
</gene>
<dbReference type="NCBIfam" id="TIGR01730">
    <property type="entry name" value="RND_mfp"/>
    <property type="match status" value="1"/>
</dbReference>
<dbReference type="PANTHER" id="PTHR30469">
    <property type="entry name" value="MULTIDRUG RESISTANCE PROTEIN MDTA"/>
    <property type="match status" value="1"/>
</dbReference>
<dbReference type="EMBL" id="BMHH01000001">
    <property type="protein sequence ID" value="GGA79289.1"/>
    <property type="molecule type" value="Genomic_DNA"/>
</dbReference>
<dbReference type="Gene3D" id="2.40.30.170">
    <property type="match status" value="1"/>
</dbReference>
<feature type="coiled-coil region" evidence="2">
    <location>
        <begin position="107"/>
        <end position="136"/>
    </location>
</feature>
<dbReference type="Proteomes" id="UP000646478">
    <property type="component" value="Unassembled WGS sequence"/>
</dbReference>
<keyword evidence="2" id="KW-0175">Coiled coil</keyword>
<dbReference type="InterPro" id="IPR006143">
    <property type="entry name" value="RND_pump_MFP"/>
</dbReference>
<organism evidence="6 7">
    <name type="scientific">Brucella endophytica</name>
    <dbReference type="NCBI Taxonomy" id="1963359"/>
    <lineage>
        <taxon>Bacteria</taxon>
        <taxon>Pseudomonadati</taxon>
        <taxon>Pseudomonadota</taxon>
        <taxon>Alphaproteobacteria</taxon>
        <taxon>Hyphomicrobiales</taxon>
        <taxon>Brucellaceae</taxon>
        <taxon>Brucella/Ochrobactrum group</taxon>
        <taxon>Brucella</taxon>
    </lineage>
</organism>
<dbReference type="GO" id="GO:0015562">
    <property type="term" value="F:efflux transmembrane transporter activity"/>
    <property type="evidence" value="ECO:0007669"/>
    <property type="project" value="TreeGrafter"/>
</dbReference>
<accession>A0A916WA17</accession>
<evidence type="ECO:0000259" key="4">
    <source>
        <dbReference type="Pfam" id="PF25917"/>
    </source>
</evidence>
<evidence type="ECO:0000259" key="5">
    <source>
        <dbReference type="Pfam" id="PF25954"/>
    </source>
</evidence>
<comment type="similarity">
    <text evidence="1">Belongs to the membrane fusion protein (MFP) (TC 8.A.1) family.</text>
</comment>
<comment type="caution">
    <text evidence="6">The sequence shown here is derived from an EMBL/GenBank/DDBJ whole genome shotgun (WGS) entry which is preliminary data.</text>
</comment>
<dbReference type="GO" id="GO:1990281">
    <property type="term" value="C:efflux pump complex"/>
    <property type="evidence" value="ECO:0007669"/>
    <property type="project" value="TreeGrafter"/>
</dbReference>
<reference evidence="6" key="1">
    <citation type="journal article" date="2014" name="Int. J. Syst. Evol. Microbiol.">
        <title>Complete genome sequence of Corynebacterium casei LMG S-19264T (=DSM 44701T), isolated from a smear-ripened cheese.</title>
        <authorList>
            <consortium name="US DOE Joint Genome Institute (JGI-PGF)"/>
            <person name="Walter F."/>
            <person name="Albersmeier A."/>
            <person name="Kalinowski J."/>
            <person name="Ruckert C."/>
        </authorList>
    </citation>
    <scope>NUCLEOTIDE SEQUENCE</scope>
    <source>
        <strain evidence="6">CGMCC 1.15082</strain>
    </source>
</reference>
<feature type="compositionally biased region" description="Low complexity" evidence="3">
    <location>
        <begin position="358"/>
        <end position="372"/>
    </location>
</feature>
<evidence type="ECO:0000256" key="3">
    <source>
        <dbReference type="SAM" id="MobiDB-lite"/>
    </source>
</evidence>
<proteinExistence type="inferred from homology"/>
<protein>
    <submittedName>
        <fullName evidence="6">Hemolysin secretion protein D</fullName>
    </submittedName>
</protein>
<dbReference type="Pfam" id="PF25917">
    <property type="entry name" value="BSH_RND"/>
    <property type="match status" value="1"/>
</dbReference>
<dbReference type="Pfam" id="PF25954">
    <property type="entry name" value="Beta-barrel_RND_2"/>
    <property type="match status" value="1"/>
</dbReference>
<evidence type="ECO:0000256" key="1">
    <source>
        <dbReference type="ARBA" id="ARBA00009477"/>
    </source>
</evidence>
<name>A0A916WA17_9HYPH</name>
<evidence type="ECO:0000313" key="7">
    <source>
        <dbReference type="Proteomes" id="UP000646478"/>
    </source>
</evidence>
<evidence type="ECO:0000256" key="2">
    <source>
        <dbReference type="SAM" id="Coils"/>
    </source>
</evidence>
<sequence>MKIWKQIILVVLVLLAAFAGWKYFYSGAPGSETAGVRQSGGRGGALGPTLVVAKPVEEETINTRLSAIGTGRAMETVSVTPWSGGMMTKLLVKAGAHVKEGQPIAELDAAEEQIAHDKAEIALQNAQNTLRRITTLRSTNTATEVQVVDAQLAVANAKLVAEEAALALSRRTITAPISGVIGILPVNAGNFVTTTTAIATIDDRSQILIDIWVPERYAPQIRIGQPVTATSIAVPGRAFEGKIVAIDNAIDEASRTLRVRAQIPNPDDTLRAGMSFEVTLLFPGETYPSVDPLALQWGADGAFVWRIIDGVAHKVAIEIIQRNTTSILVNAPLKPGDMIVTQGVQTVRDGGPVKVADDGGAQAQPAASPNAG</sequence>
<dbReference type="FunFam" id="2.40.30.170:FF:000010">
    <property type="entry name" value="Efflux RND transporter periplasmic adaptor subunit"/>
    <property type="match status" value="1"/>
</dbReference>
<reference evidence="6" key="2">
    <citation type="submission" date="2020-09" db="EMBL/GenBank/DDBJ databases">
        <authorList>
            <person name="Sun Q."/>
            <person name="Zhou Y."/>
        </authorList>
    </citation>
    <scope>NUCLEOTIDE SEQUENCE</scope>
    <source>
        <strain evidence="6">CGMCC 1.15082</strain>
    </source>
</reference>
<feature type="domain" description="CusB-like beta-barrel" evidence="5">
    <location>
        <begin position="209"/>
        <end position="280"/>
    </location>
</feature>
<evidence type="ECO:0000313" key="6">
    <source>
        <dbReference type="EMBL" id="GGA79289.1"/>
    </source>
</evidence>
<feature type="region of interest" description="Disordered" evidence="3">
    <location>
        <begin position="350"/>
        <end position="372"/>
    </location>
</feature>
<dbReference type="AlphaFoldDB" id="A0A916WA17"/>
<dbReference type="SUPFAM" id="SSF111369">
    <property type="entry name" value="HlyD-like secretion proteins"/>
    <property type="match status" value="1"/>
</dbReference>
<dbReference type="Gene3D" id="2.40.50.100">
    <property type="match status" value="1"/>
</dbReference>
<dbReference type="Gene3D" id="2.40.420.20">
    <property type="match status" value="1"/>
</dbReference>
<dbReference type="PANTHER" id="PTHR30469:SF11">
    <property type="entry name" value="BLL4320 PROTEIN"/>
    <property type="match status" value="1"/>
</dbReference>
<dbReference type="InterPro" id="IPR058792">
    <property type="entry name" value="Beta-barrel_RND_2"/>
</dbReference>
<dbReference type="RefSeq" id="WP_188820778.1">
    <property type="nucleotide sequence ID" value="NZ_BMHH01000001.1"/>
</dbReference>
<dbReference type="Gene3D" id="1.10.287.470">
    <property type="entry name" value="Helix hairpin bin"/>
    <property type="match status" value="1"/>
</dbReference>
<feature type="domain" description="Multidrug resistance protein MdtA-like barrel-sandwich hybrid" evidence="4">
    <location>
        <begin position="75"/>
        <end position="198"/>
    </location>
</feature>
<dbReference type="InterPro" id="IPR058625">
    <property type="entry name" value="MdtA-like_BSH"/>
</dbReference>